<dbReference type="RefSeq" id="WP_150051784.1">
    <property type="nucleotide sequence ID" value="NZ_VWPC01000014.1"/>
</dbReference>
<accession>A0AB34C4M4</accession>
<reference evidence="3 4" key="1">
    <citation type="submission" date="2019-09" db="EMBL/GenBank/DDBJ databases">
        <authorList>
            <person name="Vacheron J."/>
            <person name="Dubost A."/>
            <person name="Prigent-Combaret C."/>
            <person name="Muller D."/>
        </authorList>
    </citation>
    <scope>NUCLEOTIDE SEQUENCE [LARGE SCALE GENOMIC DNA]</scope>
    <source>
        <strain evidence="3 4">JV497</strain>
    </source>
</reference>
<sequence>MPRLQRLDIDLNAVTSTAELHATLREALGFPNGYGANWDAFWDAISGLVEMPVQLKFHGWDELATRLPRDARLLRQCLDEMKNQYPQLAAGVTFG</sequence>
<feature type="domain" description="Barstar (barnase inhibitor)" evidence="2">
    <location>
        <begin position="7"/>
        <end position="85"/>
    </location>
</feature>
<dbReference type="CDD" id="cd05140">
    <property type="entry name" value="Barstar_AU1054-like"/>
    <property type="match status" value="1"/>
</dbReference>
<dbReference type="SUPFAM" id="SSF52038">
    <property type="entry name" value="Barstar-related"/>
    <property type="match status" value="1"/>
</dbReference>
<evidence type="ECO:0000256" key="1">
    <source>
        <dbReference type="ARBA" id="ARBA00006845"/>
    </source>
</evidence>
<protein>
    <submittedName>
        <fullName evidence="3">Ribonuclease inhibitor</fullName>
    </submittedName>
</protein>
<comment type="similarity">
    <text evidence="1">Belongs to the barstar family.</text>
</comment>
<dbReference type="EMBL" id="VWPC01000014">
    <property type="protein sequence ID" value="KAA5841155.1"/>
    <property type="molecule type" value="Genomic_DNA"/>
</dbReference>
<organism evidence="3 4">
    <name type="scientific">Pseudomonas chlororaphis</name>
    <dbReference type="NCBI Taxonomy" id="587753"/>
    <lineage>
        <taxon>Bacteria</taxon>
        <taxon>Pseudomonadati</taxon>
        <taxon>Pseudomonadota</taxon>
        <taxon>Gammaproteobacteria</taxon>
        <taxon>Pseudomonadales</taxon>
        <taxon>Pseudomonadaceae</taxon>
        <taxon>Pseudomonas</taxon>
    </lineage>
</organism>
<evidence type="ECO:0000259" key="2">
    <source>
        <dbReference type="Pfam" id="PF01337"/>
    </source>
</evidence>
<dbReference type="Gene3D" id="3.30.370.10">
    <property type="entry name" value="Barstar-like"/>
    <property type="match status" value="1"/>
</dbReference>
<gene>
    <name evidence="3" type="ORF">F2A38_16860</name>
</gene>
<proteinExistence type="inferred from homology"/>
<dbReference type="Pfam" id="PF01337">
    <property type="entry name" value="Barstar"/>
    <property type="match status" value="1"/>
</dbReference>
<dbReference type="AlphaFoldDB" id="A0AB34C4M4"/>
<dbReference type="InterPro" id="IPR000468">
    <property type="entry name" value="Barstar"/>
</dbReference>
<comment type="caution">
    <text evidence="3">The sequence shown here is derived from an EMBL/GenBank/DDBJ whole genome shotgun (WGS) entry which is preliminary data.</text>
</comment>
<dbReference type="InterPro" id="IPR035905">
    <property type="entry name" value="Barstar-like_sf"/>
</dbReference>
<dbReference type="Proteomes" id="UP000323924">
    <property type="component" value="Unassembled WGS sequence"/>
</dbReference>
<evidence type="ECO:0000313" key="4">
    <source>
        <dbReference type="Proteomes" id="UP000323924"/>
    </source>
</evidence>
<evidence type="ECO:0000313" key="3">
    <source>
        <dbReference type="EMBL" id="KAA5841155.1"/>
    </source>
</evidence>
<name>A0AB34C4M4_9PSED</name>